<dbReference type="PANTHER" id="PTHR30537">
    <property type="entry name" value="HTH-TYPE TRANSCRIPTIONAL REGULATOR"/>
    <property type="match status" value="1"/>
</dbReference>
<dbReference type="AlphaFoldDB" id="A0A2W1JPI4"/>
<comment type="caution">
    <text evidence="6">The sequence shown here is derived from an EMBL/GenBank/DDBJ whole genome shotgun (WGS) entry which is preliminary data.</text>
</comment>
<dbReference type="GO" id="GO:0043565">
    <property type="term" value="F:sequence-specific DNA binding"/>
    <property type="evidence" value="ECO:0007669"/>
    <property type="project" value="TreeGrafter"/>
</dbReference>
<dbReference type="SUPFAM" id="SSF46785">
    <property type="entry name" value="Winged helix' DNA-binding domain"/>
    <property type="match status" value="1"/>
</dbReference>
<dbReference type="PROSITE" id="PS50931">
    <property type="entry name" value="HTH_LYSR"/>
    <property type="match status" value="1"/>
</dbReference>
<dbReference type="GO" id="GO:0003700">
    <property type="term" value="F:DNA-binding transcription factor activity"/>
    <property type="evidence" value="ECO:0007669"/>
    <property type="project" value="InterPro"/>
</dbReference>
<dbReference type="InterPro" id="IPR005119">
    <property type="entry name" value="LysR_subst-bd"/>
</dbReference>
<dbReference type="InterPro" id="IPR058163">
    <property type="entry name" value="LysR-type_TF_proteobact-type"/>
</dbReference>
<organism evidence="6 7">
    <name type="scientific">Acaryochloris thomasi RCC1774</name>
    <dbReference type="NCBI Taxonomy" id="1764569"/>
    <lineage>
        <taxon>Bacteria</taxon>
        <taxon>Bacillati</taxon>
        <taxon>Cyanobacteriota</taxon>
        <taxon>Cyanophyceae</taxon>
        <taxon>Acaryochloridales</taxon>
        <taxon>Acaryochloridaceae</taxon>
        <taxon>Acaryochloris</taxon>
        <taxon>Acaryochloris thomasi</taxon>
    </lineage>
</organism>
<evidence type="ECO:0000256" key="2">
    <source>
        <dbReference type="ARBA" id="ARBA00023015"/>
    </source>
</evidence>
<sequence length="295" mass="32911">MNWDDLKIFLAVAREGSARAAAHKLGVHHSTVTRRIEALESTQNVRLFDRLPSGYALAIAGEELLQAVTRIEDEINGIELHILGQDAHLKGDIRVTLPDAMATDLLMPDLVRFMDAYPEVNLEILISYGLFSLTKREADVAIRITENPPEHLVGRKVACYHCATYASQGYLETHNLPAETTNAHWIGWDSPTPYPDWVRKSEFPDIPIRGRVNHPVAQLAAAKAGFGVARIPCFLGDPEPALQRVPPGESAPCQDVWLLTHKDLISTVRIQTFMNFMADAFHKKLPLLEGREVNE</sequence>
<dbReference type="Proteomes" id="UP000248857">
    <property type="component" value="Unassembled WGS sequence"/>
</dbReference>
<dbReference type="InterPro" id="IPR036390">
    <property type="entry name" value="WH_DNA-bd_sf"/>
</dbReference>
<protein>
    <submittedName>
        <fullName evidence="6">HTH-type transcriptional regulator YofA</fullName>
    </submittedName>
</protein>
<evidence type="ECO:0000259" key="5">
    <source>
        <dbReference type="PROSITE" id="PS50931"/>
    </source>
</evidence>
<dbReference type="InterPro" id="IPR000847">
    <property type="entry name" value="LysR_HTH_N"/>
</dbReference>
<evidence type="ECO:0000256" key="1">
    <source>
        <dbReference type="ARBA" id="ARBA00009437"/>
    </source>
</evidence>
<dbReference type="EMBL" id="PQWO01000001">
    <property type="protein sequence ID" value="PZD75209.1"/>
    <property type="molecule type" value="Genomic_DNA"/>
</dbReference>
<dbReference type="SUPFAM" id="SSF53850">
    <property type="entry name" value="Periplasmic binding protein-like II"/>
    <property type="match status" value="1"/>
</dbReference>
<accession>A0A2W1JPI4</accession>
<keyword evidence="7" id="KW-1185">Reference proteome</keyword>
<dbReference type="Pfam" id="PF00126">
    <property type="entry name" value="HTH_1"/>
    <property type="match status" value="1"/>
</dbReference>
<reference evidence="6 7" key="1">
    <citation type="journal article" date="2018" name="Sci. Rep.">
        <title>A novel species of the marine cyanobacterium Acaryochloris with a unique pigment content and lifestyle.</title>
        <authorList>
            <person name="Partensky F."/>
            <person name="Six C."/>
            <person name="Ratin M."/>
            <person name="Garczarek L."/>
            <person name="Vaulot D."/>
            <person name="Probert I."/>
            <person name="Calteau A."/>
            <person name="Gourvil P."/>
            <person name="Marie D."/>
            <person name="Grebert T."/>
            <person name="Bouchier C."/>
            <person name="Le Panse S."/>
            <person name="Gachenot M."/>
            <person name="Rodriguez F."/>
            <person name="Garrido J.L."/>
        </authorList>
    </citation>
    <scope>NUCLEOTIDE SEQUENCE [LARGE SCALE GENOMIC DNA]</scope>
    <source>
        <strain evidence="6 7">RCC1774</strain>
    </source>
</reference>
<evidence type="ECO:0000256" key="4">
    <source>
        <dbReference type="ARBA" id="ARBA00023163"/>
    </source>
</evidence>
<comment type="similarity">
    <text evidence="1">Belongs to the LysR transcriptional regulatory family.</text>
</comment>
<evidence type="ECO:0000256" key="3">
    <source>
        <dbReference type="ARBA" id="ARBA00023125"/>
    </source>
</evidence>
<dbReference type="InterPro" id="IPR036388">
    <property type="entry name" value="WH-like_DNA-bd_sf"/>
</dbReference>
<keyword evidence="4" id="KW-0804">Transcription</keyword>
<name>A0A2W1JPI4_9CYAN</name>
<keyword evidence="2" id="KW-0805">Transcription regulation</keyword>
<gene>
    <name evidence="6" type="primary">yofA_1</name>
    <name evidence="6" type="ORF">C1752_00005</name>
</gene>
<dbReference type="Pfam" id="PF03466">
    <property type="entry name" value="LysR_substrate"/>
    <property type="match status" value="1"/>
</dbReference>
<dbReference type="OrthoDB" id="570111at2"/>
<dbReference type="Gene3D" id="3.40.190.290">
    <property type="match status" value="1"/>
</dbReference>
<proteinExistence type="inferred from homology"/>
<dbReference type="RefSeq" id="WP_110984004.1">
    <property type="nucleotide sequence ID" value="NZ_CAWNWM010000001.1"/>
</dbReference>
<keyword evidence="3" id="KW-0238">DNA-binding</keyword>
<dbReference type="Gene3D" id="1.10.10.10">
    <property type="entry name" value="Winged helix-like DNA-binding domain superfamily/Winged helix DNA-binding domain"/>
    <property type="match status" value="1"/>
</dbReference>
<dbReference type="PANTHER" id="PTHR30537:SF3">
    <property type="entry name" value="TRANSCRIPTIONAL REGULATORY PROTEIN"/>
    <property type="match status" value="1"/>
</dbReference>
<feature type="domain" description="HTH lysR-type" evidence="5">
    <location>
        <begin position="1"/>
        <end position="58"/>
    </location>
</feature>
<evidence type="ECO:0000313" key="6">
    <source>
        <dbReference type="EMBL" id="PZD75209.1"/>
    </source>
</evidence>
<evidence type="ECO:0000313" key="7">
    <source>
        <dbReference type="Proteomes" id="UP000248857"/>
    </source>
</evidence>
<dbReference type="GO" id="GO:0006351">
    <property type="term" value="P:DNA-templated transcription"/>
    <property type="evidence" value="ECO:0007669"/>
    <property type="project" value="TreeGrafter"/>
</dbReference>